<reference evidence="2 3" key="1">
    <citation type="submission" date="2017-05" db="EMBL/GenBank/DDBJ databases">
        <authorList>
            <person name="Varghese N."/>
            <person name="Submissions S."/>
        </authorList>
    </citation>
    <scope>NUCLEOTIDE SEQUENCE [LARGE SCALE GENOMIC DNA]</scope>
    <source>
        <strain evidence="2 3">DSM 19382</strain>
    </source>
</reference>
<dbReference type="Proteomes" id="UP000317289">
    <property type="component" value="Unassembled WGS sequence"/>
</dbReference>
<dbReference type="Proteomes" id="UP000468990">
    <property type="component" value="Unassembled WGS sequence"/>
</dbReference>
<name>A0A521AN22_9FLAO</name>
<keyword evidence="4" id="KW-1185">Reference proteome</keyword>
<dbReference type="OrthoDB" id="1365752at2"/>
<accession>A0A521AN22</accession>
<gene>
    <name evidence="1" type="ORF">GJU42_17840</name>
    <name evidence="2" type="ORF">SAMN06265349_101241</name>
</gene>
<evidence type="ECO:0000313" key="1">
    <source>
        <dbReference type="EMBL" id="MRX69836.1"/>
    </source>
</evidence>
<proteinExistence type="predicted"/>
<reference evidence="1 4" key="2">
    <citation type="submission" date="2019-11" db="EMBL/GenBank/DDBJ databases">
        <title>Flavobacterium resistens genome.</title>
        <authorList>
            <person name="Wilson V.M."/>
            <person name="Newman J.D."/>
        </authorList>
    </citation>
    <scope>NUCLEOTIDE SEQUENCE [LARGE SCALE GENOMIC DNA]</scope>
    <source>
        <strain evidence="1 4">DSM 19382</strain>
    </source>
</reference>
<dbReference type="EMBL" id="FXTA01000001">
    <property type="protein sequence ID" value="SMO36207.1"/>
    <property type="molecule type" value="Genomic_DNA"/>
</dbReference>
<evidence type="ECO:0000313" key="2">
    <source>
        <dbReference type="EMBL" id="SMO36207.1"/>
    </source>
</evidence>
<protein>
    <submittedName>
        <fullName evidence="2">Uncharacterized protein</fullName>
    </submittedName>
</protein>
<dbReference type="AlphaFoldDB" id="A0A521AN22"/>
<evidence type="ECO:0000313" key="4">
    <source>
        <dbReference type="Proteomes" id="UP000468990"/>
    </source>
</evidence>
<dbReference type="RefSeq" id="WP_142448876.1">
    <property type="nucleotide sequence ID" value="NZ_FXTA01000001.1"/>
</dbReference>
<organism evidence="2 3">
    <name type="scientific">Flavobacterium resistens</name>
    <dbReference type="NCBI Taxonomy" id="443612"/>
    <lineage>
        <taxon>Bacteria</taxon>
        <taxon>Pseudomonadati</taxon>
        <taxon>Bacteroidota</taxon>
        <taxon>Flavobacteriia</taxon>
        <taxon>Flavobacteriales</taxon>
        <taxon>Flavobacteriaceae</taxon>
        <taxon>Flavobacterium</taxon>
    </lineage>
</organism>
<dbReference type="EMBL" id="WKKG01000010">
    <property type="protein sequence ID" value="MRX69836.1"/>
    <property type="molecule type" value="Genomic_DNA"/>
</dbReference>
<sequence length="153" mass="17841">MKTAATDLESVRLNRIEENTTQILKKINAIRPSFYSKNLKFSKKAEEEKTKLFQELIPKKIFSIDKTLELLNKILADSDFSKLDQKDQNFILGLKNIDLKNSHYVNEINSFVSQGNELDVVFNSLAEEMLYFNYLNSELFEIDGKLITIRLQR</sequence>
<evidence type="ECO:0000313" key="3">
    <source>
        <dbReference type="Proteomes" id="UP000317289"/>
    </source>
</evidence>